<dbReference type="GO" id="GO:0006012">
    <property type="term" value="P:galactose metabolic process"/>
    <property type="evidence" value="ECO:0007669"/>
    <property type="project" value="InterPro"/>
</dbReference>
<evidence type="ECO:0000256" key="9">
    <source>
        <dbReference type="ARBA" id="ARBA00023277"/>
    </source>
</evidence>
<keyword evidence="4" id="KW-0479">Metal-binding</keyword>
<evidence type="ECO:0000256" key="2">
    <source>
        <dbReference type="ARBA" id="ARBA00022490"/>
    </source>
</evidence>
<dbReference type="SUPFAM" id="SSF54211">
    <property type="entry name" value="Ribosomal protein S5 domain 2-like"/>
    <property type="match status" value="1"/>
</dbReference>
<dbReference type="PRINTS" id="PR00959">
    <property type="entry name" value="MEVGALKINASE"/>
</dbReference>
<keyword evidence="9" id="KW-0119">Carbohydrate metabolism</keyword>
<dbReference type="Pfam" id="PF00288">
    <property type="entry name" value="GHMP_kinases_N"/>
    <property type="match status" value="1"/>
</dbReference>
<comment type="caution">
    <text evidence="13">The sequence shown here is derived from an EMBL/GenBank/DDBJ whole genome shotgun (WGS) entry which is preliminary data.</text>
</comment>
<dbReference type="InterPro" id="IPR020568">
    <property type="entry name" value="Ribosomal_Su5_D2-typ_SF"/>
</dbReference>
<dbReference type="PROSITE" id="PS00627">
    <property type="entry name" value="GHMP_KINASES_ATP"/>
    <property type="match status" value="1"/>
</dbReference>
<evidence type="ECO:0000256" key="5">
    <source>
        <dbReference type="ARBA" id="ARBA00022741"/>
    </source>
</evidence>
<dbReference type="SUPFAM" id="SSF55060">
    <property type="entry name" value="GHMP Kinase, C-terminal domain"/>
    <property type="match status" value="1"/>
</dbReference>
<evidence type="ECO:0008006" key="14">
    <source>
        <dbReference type="Google" id="ProtNLM"/>
    </source>
</evidence>
<accession>A0A0F9KEU3</accession>
<dbReference type="InterPro" id="IPR014721">
    <property type="entry name" value="Ribsml_uS5_D2-typ_fold_subgr"/>
</dbReference>
<dbReference type="Pfam" id="PF10509">
    <property type="entry name" value="GalKase_gal_bdg"/>
    <property type="match status" value="1"/>
</dbReference>
<keyword evidence="5" id="KW-0547">Nucleotide-binding</keyword>
<evidence type="ECO:0000256" key="8">
    <source>
        <dbReference type="ARBA" id="ARBA00022842"/>
    </source>
</evidence>
<evidence type="ECO:0000259" key="12">
    <source>
        <dbReference type="Pfam" id="PF10509"/>
    </source>
</evidence>
<dbReference type="InterPro" id="IPR006204">
    <property type="entry name" value="GHMP_kinase_N_dom"/>
</dbReference>
<dbReference type="InterPro" id="IPR006203">
    <property type="entry name" value="GHMP_knse_ATP-bd_CS"/>
</dbReference>
<comment type="similarity">
    <text evidence="1">Belongs to the GHMP kinase family. GalK subfamily.</text>
</comment>
<dbReference type="GO" id="GO:0004335">
    <property type="term" value="F:galactokinase activity"/>
    <property type="evidence" value="ECO:0007669"/>
    <property type="project" value="InterPro"/>
</dbReference>
<dbReference type="Pfam" id="PF08544">
    <property type="entry name" value="GHMP_kinases_C"/>
    <property type="match status" value="1"/>
</dbReference>
<dbReference type="GO" id="GO:0046872">
    <property type="term" value="F:metal ion binding"/>
    <property type="evidence" value="ECO:0007669"/>
    <property type="project" value="UniProtKB-KW"/>
</dbReference>
<feature type="domain" description="Galactokinase N-terminal" evidence="12">
    <location>
        <begin position="3"/>
        <end position="47"/>
    </location>
</feature>
<evidence type="ECO:0000256" key="7">
    <source>
        <dbReference type="ARBA" id="ARBA00022840"/>
    </source>
</evidence>
<keyword evidence="3" id="KW-0808">Transferase</keyword>
<dbReference type="EMBL" id="LAZR01013722">
    <property type="protein sequence ID" value="KKM20643.1"/>
    <property type="molecule type" value="Genomic_DNA"/>
</dbReference>
<gene>
    <name evidence="13" type="ORF">LCGC14_1643410</name>
</gene>
<proteinExistence type="inferred from homology"/>
<keyword evidence="6" id="KW-0418">Kinase</keyword>
<dbReference type="Gene3D" id="3.30.70.890">
    <property type="entry name" value="GHMP kinase, C-terminal domain"/>
    <property type="match status" value="1"/>
</dbReference>
<sequence length="380" mass="39314">MSSFEGCFGRAPQGRVRSPGRVNLIGEHTDYNDGFVLPIAIELAVTATWAGRDDRTVRFRSASTGETVQVDLDADLQPAPGAWGNYPVGVAVELAAAGVALRGADVLLESTLPIGGGLSSSAAMEVATALSLMAAAGTPRAIDGRELALLCQRAENNFAGAPCGIMDQSVVVMGRVGHAMLLDCRSGRIRHVPFNDPDIVLLVVDTQVKHDIGEGGYPLRRRQCQEAAEKLGAVALRDVTADALAQAAAGGRLAGDHLKRARHVVGEIHRTLEAVEALEAGDWAGFGLLMLASHASLRDDFEVSCPELDAVVAAAQGREGVYGARMTGGGFGGCAIVLARVDAAGPIAEAISGDFASRFGRRCPIFATAAAPGAAELAGI</sequence>
<protein>
    <recommendedName>
        <fullName evidence="14">Galactokinase</fullName>
    </recommendedName>
</protein>
<feature type="domain" description="GHMP kinase C-terminal" evidence="11">
    <location>
        <begin position="274"/>
        <end position="352"/>
    </location>
</feature>
<evidence type="ECO:0000256" key="3">
    <source>
        <dbReference type="ARBA" id="ARBA00022679"/>
    </source>
</evidence>
<dbReference type="GO" id="GO:0005524">
    <property type="term" value="F:ATP binding"/>
    <property type="evidence" value="ECO:0007669"/>
    <property type="project" value="UniProtKB-KW"/>
</dbReference>
<dbReference type="InterPro" id="IPR013750">
    <property type="entry name" value="GHMP_kinase_C_dom"/>
</dbReference>
<evidence type="ECO:0000256" key="6">
    <source>
        <dbReference type="ARBA" id="ARBA00022777"/>
    </source>
</evidence>
<dbReference type="PIRSF" id="PIRSF000530">
    <property type="entry name" value="Galactokinase"/>
    <property type="match status" value="1"/>
</dbReference>
<feature type="domain" description="GHMP kinase N-terminal" evidence="10">
    <location>
        <begin position="85"/>
        <end position="174"/>
    </location>
</feature>
<dbReference type="NCBIfam" id="TIGR00131">
    <property type="entry name" value="gal_kin"/>
    <property type="match status" value="1"/>
</dbReference>
<dbReference type="AlphaFoldDB" id="A0A0F9KEU3"/>
<dbReference type="InterPro" id="IPR006206">
    <property type="entry name" value="Mevalonate/galactokinase"/>
</dbReference>
<evidence type="ECO:0000259" key="10">
    <source>
        <dbReference type="Pfam" id="PF00288"/>
    </source>
</evidence>
<name>A0A0F9KEU3_9ZZZZ</name>
<dbReference type="Gene3D" id="3.30.230.10">
    <property type="match status" value="1"/>
</dbReference>
<evidence type="ECO:0000256" key="4">
    <source>
        <dbReference type="ARBA" id="ARBA00022723"/>
    </source>
</evidence>
<dbReference type="InterPro" id="IPR019539">
    <property type="entry name" value="GalKase_N"/>
</dbReference>
<dbReference type="GO" id="GO:0005829">
    <property type="term" value="C:cytosol"/>
    <property type="evidence" value="ECO:0007669"/>
    <property type="project" value="TreeGrafter"/>
</dbReference>
<dbReference type="InterPro" id="IPR000705">
    <property type="entry name" value="Galactokinase"/>
</dbReference>
<dbReference type="FunFam" id="3.30.230.10:FF:000017">
    <property type="entry name" value="Galactokinase"/>
    <property type="match status" value="1"/>
</dbReference>
<evidence type="ECO:0000259" key="11">
    <source>
        <dbReference type="Pfam" id="PF08544"/>
    </source>
</evidence>
<dbReference type="PRINTS" id="PR00473">
    <property type="entry name" value="GALCTOKINASE"/>
</dbReference>
<dbReference type="PANTHER" id="PTHR10457">
    <property type="entry name" value="MEVALONATE KINASE/GALACTOKINASE"/>
    <property type="match status" value="1"/>
</dbReference>
<organism evidence="13">
    <name type="scientific">marine sediment metagenome</name>
    <dbReference type="NCBI Taxonomy" id="412755"/>
    <lineage>
        <taxon>unclassified sequences</taxon>
        <taxon>metagenomes</taxon>
        <taxon>ecological metagenomes</taxon>
    </lineage>
</organism>
<keyword evidence="7" id="KW-0067">ATP-binding</keyword>
<keyword evidence="2" id="KW-0963">Cytoplasm</keyword>
<evidence type="ECO:0000256" key="1">
    <source>
        <dbReference type="ARBA" id="ARBA00006566"/>
    </source>
</evidence>
<reference evidence="13" key="1">
    <citation type="journal article" date="2015" name="Nature">
        <title>Complex archaea that bridge the gap between prokaryotes and eukaryotes.</title>
        <authorList>
            <person name="Spang A."/>
            <person name="Saw J.H."/>
            <person name="Jorgensen S.L."/>
            <person name="Zaremba-Niedzwiedzka K."/>
            <person name="Martijn J."/>
            <person name="Lind A.E."/>
            <person name="van Eijk R."/>
            <person name="Schleper C."/>
            <person name="Guy L."/>
            <person name="Ettema T.J."/>
        </authorList>
    </citation>
    <scope>NUCLEOTIDE SEQUENCE</scope>
</reference>
<dbReference type="InterPro" id="IPR019741">
    <property type="entry name" value="Galactokinase_CS"/>
</dbReference>
<dbReference type="PROSITE" id="PS00106">
    <property type="entry name" value="GALACTOKINASE"/>
    <property type="match status" value="1"/>
</dbReference>
<dbReference type="PANTHER" id="PTHR10457:SF7">
    <property type="entry name" value="GALACTOKINASE-RELATED"/>
    <property type="match status" value="1"/>
</dbReference>
<evidence type="ECO:0000313" key="13">
    <source>
        <dbReference type="EMBL" id="KKM20643.1"/>
    </source>
</evidence>
<dbReference type="InterPro" id="IPR036554">
    <property type="entry name" value="GHMP_kinase_C_sf"/>
</dbReference>
<dbReference type="FunFam" id="3.30.70.890:FF:000001">
    <property type="entry name" value="Galactokinase"/>
    <property type="match status" value="1"/>
</dbReference>
<keyword evidence="8" id="KW-0460">Magnesium</keyword>